<comment type="caution">
    <text evidence="5">The sequence shown here is derived from an EMBL/GenBank/DDBJ whole genome shotgun (WGS) entry which is preliminary data.</text>
</comment>
<dbReference type="PANTHER" id="PTHR30154">
    <property type="entry name" value="LEUCINE-RESPONSIVE REGULATORY PROTEIN"/>
    <property type="match status" value="1"/>
</dbReference>
<dbReference type="Proteomes" id="UP000029734">
    <property type="component" value="Unassembled WGS sequence"/>
</dbReference>
<reference evidence="5 6" key="2">
    <citation type="submission" date="2014-10" db="EMBL/GenBank/DDBJ databases">
        <title>Comparative genomics of the Paenibacillus odorifer group.</title>
        <authorList>
            <person name="Tsai Y.-C."/>
            <person name="Martin N."/>
            <person name="Korlach J."/>
            <person name="Wiedmann M."/>
        </authorList>
    </citation>
    <scope>NUCLEOTIDE SEQUENCE [LARGE SCALE GENOMIC DNA]</scope>
    <source>
        <strain evidence="5 6">DSM 18334</strain>
    </source>
</reference>
<dbReference type="PANTHER" id="PTHR30154:SF55">
    <property type="entry name" value="HTH-TYPE TRANSCRIPTIONAL REGULATOR LRPB"/>
    <property type="match status" value="1"/>
</dbReference>
<dbReference type="RefSeq" id="WP_036649646.1">
    <property type="nucleotide sequence ID" value="NZ_JQCR01000002.1"/>
</dbReference>
<dbReference type="Pfam" id="PF13404">
    <property type="entry name" value="HTH_AsnC-type"/>
    <property type="match status" value="1"/>
</dbReference>
<dbReference type="Gene3D" id="1.10.10.10">
    <property type="entry name" value="Winged helix-like DNA-binding domain superfamily/Winged helix DNA-binding domain"/>
    <property type="match status" value="1"/>
</dbReference>
<dbReference type="PROSITE" id="PS50956">
    <property type="entry name" value="HTH_ASNC_2"/>
    <property type="match status" value="1"/>
</dbReference>
<dbReference type="AlphaFoldDB" id="A0A098MAI7"/>
<dbReference type="InterPro" id="IPR000485">
    <property type="entry name" value="AsnC-type_HTH_dom"/>
</dbReference>
<sequence>MDQWAIDDTDFRILQILISDSTLTHKAIGQQVHMTGQAVGARIRKMQETQVIEGFSVRWNPERIGLHIQAFVTVFLSSSAAHPTFQKFAKTSSQIYELHRVSGEGCYWMRIRVENHEQLNAFLDNLLMYGNYKVALSTERVK</sequence>
<evidence type="ECO:0000259" key="4">
    <source>
        <dbReference type="PROSITE" id="PS50956"/>
    </source>
</evidence>
<dbReference type="Pfam" id="PF01037">
    <property type="entry name" value="AsnC_trans_reg"/>
    <property type="match status" value="1"/>
</dbReference>
<dbReference type="InterPro" id="IPR019887">
    <property type="entry name" value="Tscrpt_reg_AsnC/Lrp_C"/>
</dbReference>
<dbReference type="SUPFAM" id="SSF46785">
    <property type="entry name" value="Winged helix' DNA-binding domain"/>
    <property type="match status" value="1"/>
</dbReference>
<keyword evidence="6" id="KW-1185">Reference proteome</keyword>
<feature type="domain" description="HTH asnC-type" evidence="4">
    <location>
        <begin position="6"/>
        <end position="67"/>
    </location>
</feature>
<dbReference type="SMART" id="SM00344">
    <property type="entry name" value="HTH_ASNC"/>
    <property type="match status" value="1"/>
</dbReference>
<dbReference type="STRING" id="268407.PWYN_06710"/>
<gene>
    <name evidence="5" type="ORF">PWYN_06710</name>
</gene>
<dbReference type="GO" id="GO:0043565">
    <property type="term" value="F:sequence-specific DNA binding"/>
    <property type="evidence" value="ECO:0007669"/>
    <property type="project" value="InterPro"/>
</dbReference>
<dbReference type="InterPro" id="IPR011008">
    <property type="entry name" value="Dimeric_a/b-barrel"/>
</dbReference>
<dbReference type="GO" id="GO:0005829">
    <property type="term" value="C:cytosol"/>
    <property type="evidence" value="ECO:0007669"/>
    <property type="project" value="TreeGrafter"/>
</dbReference>
<evidence type="ECO:0000256" key="3">
    <source>
        <dbReference type="ARBA" id="ARBA00023163"/>
    </source>
</evidence>
<name>A0A098MAI7_9BACL</name>
<evidence type="ECO:0000256" key="2">
    <source>
        <dbReference type="ARBA" id="ARBA00023125"/>
    </source>
</evidence>
<dbReference type="GO" id="GO:0043200">
    <property type="term" value="P:response to amino acid"/>
    <property type="evidence" value="ECO:0007669"/>
    <property type="project" value="TreeGrafter"/>
</dbReference>
<keyword evidence="3" id="KW-0804">Transcription</keyword>
<protein>
    <submittedName>
        <fullName evidence="5">Transcriptional regulator</fullName>
    </submittedName>
</protein>
<dbReference type="InterPro" id="IPR036388">
    <property type="entry name" value="WH-like_DNA-bd_sf"/>
</dbReference>
<proteinExistence type="predicted"/>
<evidence type="ECO:0000313" key="5">
    <source>
        <dbReference type="EMBL" id="KGE19071.1"/>
    </source>
</evidence>
<reference evidence="5 6" key="1">
    <citation type="submission" date="2014-08" db="EMBL/GenBank/DDBJ databases">
        <authorList>
            <person name="den Bakker H.C."/>
        </authorList>
    </citation>
    <scope>NUCLEOTIDE SEQUENCE [LARGE SCALE GENOMIC DNA]</scope>
    <source>
        <strain evidence="5 6">DSM 18334</strain>
    </source>
</reference>
<keyword evidence="2" id="KW-0238">DNA-binding</keyword>
<dbReference type="eggNOG" id="COG1522">
    <property type="taxonomic scope" value="Bacteria"/>
</dbReference>
<dbReference type="InterPro" id="IPR019888">
    <property type="entry name" value="Tscrpt_reg_AsnC-like"/>
</dbReference>
<dbReference type="SUPFAM" id="SSF54909">
    <property type="entry name" value="Dimeric alpha+beta barrel"/>
    <property type="match status" value="1"/>
</dbReference>
<dbReference type="OrthoDB" id="34294at2"/>
<evidence type="ECO:0000313" key="6">
    <source>
        <dbReference type="Proteomes" id="UP000029734"/>
    </source>
</evidence>
<keyword evidence="1" id="KW-0805">Transcription regulation</keyword>
<dbReference type="EMBL" id="JQCR01000002">
    <property type="protein sequence ID" value="KGE19071.1"/>
    <property type="molecule type" value="Genomic_DNA"/>
</dbReference>
<dbReference type="Gene3D" id="3.30.70.920">
    <property type="match status" value="1"/>
</dbReference>
<organism evidence="5 6">
    <name type="scientific">Paenibacillus wynnii</name>
    <dbReference type="NCBI Taxonomy" id="268407"/>
    <lineage>
        <taxon>Bacteria</taxon>
        <taxon>Bacillati</taxon>
        <taxon>Bacillota</taxon>
        <taxon>Bacilli</taxon>
        <taxon>Bacillales</taxon>
        <taxon>Paenibacillaceae</taxon>
        <taxon>Paenibacillus</taxon>
    </lineage>
</organism>
<evidence type="ECO:0000256" key="1">
    <source>
        <dbReference type="ARBA" id="ARBA00023015"/>
    </source>
</evidence>
<accession>A0A098MAI7</accession>
<dbReference type="InterPro" id="IPR036390">
    <property type="entry name" value="WH_DNA-bd_sf"/>
</dbReference>